<feature type="compositionally biased region" description="Low complexity" evidence="1">
    <location>
        <begin position="131"/>
        <end position="143"/>
    </location>
</feature>
<evidence type="ECO:0000256" key="1">
    <source>
        <dbReference type="SAM" id="MobiDB-lite"/>
    </source>
</evidence>
<dbReference type="EMBL" id="HBKQ01040144">
    <property type="protein sequence ID" value="CAE2262856.1"/>
    <property type="molecule type" value="Transcribed_RNA"/>
</dbReference>
<feature type="compositionally biased region" description="Basic and acidic residues" evidence="1">
    <location>
        <begin position="25"/>
        <end position="34"/>
    </location>
</feature>
<feature type="compositionally biased region" description="Gly residues" evidence="1">
    <location>
        <begin position="117"/>
        <end position="130"/>
    </location>
</feature>
<feature type="region of interest" description="Disordered" evidence="1">
    <location>
        <begin position="116"/>
        <end position="159"/>
    </location>
</feature>
<dbReference type="AlphaFoldDB" id="A0A7S4JGF3"/>
<feature type="region of interest" description="Disordered" evidence="1">
    <location>
        <begin position="1"/>
        <end position="55"/>
    </location>
</feature>
<reference evidence="2" key="1">
    <citation type="submission" date="2021-01" db="EMBL/GenBank/DDBJ databases">
        <authorList>
            <person name="Corre E."/>
            <person name="Pelletier E."/>
            <person name="Niang G."/>
            <person name="Scheremetjew M."/>
            <person name="Finn R."/>
            <person name="Kale V."/>
            <person name="Holt S."/>
            <person name="Cochrane G."/>
            <person name="Meng A."/>
            <person name="Brown T."/>
            <person name="Cohen L."/>
        </authorList>
    </citation>
    <scope>NUCLEOTIDE SEQUENCE</scope>
    <source>
        <strain evidence="2">Isolate 1302-5</strain>
    </source>
</reference>
<gene>
    <name evidence="2" type="ORF">OAUR00152_LOCUS27655</name>
</gene>
<feature type="region of interest" description="Disordered" evidence="1">
    <location>
        <begin position="76"/>
        <end position="104"/>
    </location>
</feature>
<sequence>MKQQQQQQQHQQNQQQQHRATGDGPHSHEQHVRPSLEANAPEQEDAAHDCVDVQDAPVKMHDSHLHDFGQDLLSQRLQQHWKMDERPSRGDHSPEQDCSHRNAQDLLSWKLRQHWKMGGGVGGDEGGGGEDPSSSPSPGKFSSAADCTTAECTSVGDDDADMIDMEFDEELFERLDVLDF</sequence>
<protein>
    <submittedName>
        <fullName evidence="2">Uncharacterized protein</fullName>
    </submittedName>
</protein>
<feature type="compositionally biased region" description="Basic and acidic residues" evidence="1">
    <location>
        <begin position="81"/>
        <end position="103"/>
    </location>
</feature>
<proteinExistence type="predicted"/>
<organism evidence="2">
    <name type="scientific">Odontella aurita</name>
    <dbReference type="NCBI Taxonomy" id="265563"/>
    <lineage>
        <taxon>Eukaryota</taxon>
        <taxon>Sar</taxon>
        <taxon>Stramenopiles</taxon>
        <taxon>Ochrophyta</taxon>
        <taxon>Bacillariophyta</taxon>
        <taxon>Mediophyceae</taxon>
        <taxon>Biddulphiophycidae</taxon>
        <taxon>Eupodiscales</taxon>
        <taxon>Odontellaceae</taxon>
        <taxon>Odontella</taxon>
    </lineage>
</organism>
<name>A0A7S4JGF3_9STRA</name>
<evidence type="ECO:0000313" key="2">
    <source>
        <dbReference type="EMBL" id="CAE2262856.1"/>
    </source>
</evidence>
<feature type="compositionally biased region" description="Low complexity" evidence="1">
    <location>
        <begin position="1"/>
        <end position="18"/>
    </location>
</feature>
<accession>A0A7S4JGF3</accession>